<evidence type="ECO:0000256" key="1">
    <source>
        <dbReference type="SAM" id="Coils"/>
    </source>
</evidence>
<evidence type="ECO:0000313" key="2">
    <source>
        <dbReference type="EMBL" id="KAJ7689550.1"/>
    </source>
</evidence>
<gene>
    <name evidence="2" type="ORF">B0H17DRAFT_1011967</name>
</gene>
<keyword evidence="1" id="KW-0175">Coiled coil</keyword>
<dbReference type="Gene3D" id="3.80.10.10">
    <property type="entry name" value="Ribonuclease Inhibitor"/>
    <property type="match status" value="1"/>
</dbReference>
<proteinExistence type="predicted"/>
<protein>
    <recommendedName>
        <fullName evidence="4">F-box domain-containing protein</fullName>
    </recommendedName>
</protein>
<sequence>MSSPFMSRLGTNYCPEDEEIAEIQTLLAEPLLQLSHLDDEIAKLQAALGDLTQERARLRAYVDAHRALISPVRRLPLDIIQEIFVACIPTHRNCAMSAMDAPVILGRICSSWRAISLSTPRLWSRLHIVEPTCPYNSAIAVFEEKLEQRLQTTTAWLGRSGQCPLSISLQSTFDRTSFTSTTQNHLIQALLPFASRWEHMTFTTLFSVLATISHLTAADVPMLKSVSISEIHEPSEDSARWDSLGFLRGPEISSFYIMGSSFSPMELPIRWEGLTNLSIAERWTAGGPSLTSEMSLQLFSRCPQLRSCRLLVHDGLNTSSRVGDRILDLPFLNTLDLQCVGTLSSTIRQLFSRLSFPQLRHFKLRGNSNHDDNVSYAPFLAAAPRIESLDINIELFSKPSLAGFLRGLSPTIREIVINEFPIRWREVGSDIFDDEILASLTPSPDLSTPCCPGLQVLEINDCCSFSDEALLRFIQSRMLKRVVIRFTRDMELDIQPELLPLVQSGLHLDLSYPPPAVLQFSPWQGLADAPNSPDL</sequence>
<reference evidence="2" key="1">
    <citation type="submission" date="2023-03" db="EMBL/GenBank/DDBJ databases">
        <title>Massive genome expansion in bonnet fungi (Mycena s.s.) driven by repeated elements and novel gene families across ecological guilds.</title>
        <authorList>
            <consortium name="Lawrence Berkeley National Laboratory"/>
            <person name="Harder C.B."/>
            <person name="Miyauchi S."/>
            <person name="Viragh M."/>
            <person name="Kuo A."/>
            <person name="Thoen E."/>
            <person name="Andreopoulos B."/>
            <person name="Lu D."/>
            <person name="Skrede I."/>
            <person name="Drula E."/>
            <person name="Henrissat B."/>
            <person name="Morin E."/>
            <person name="Kohler A."/>
            <person name="Barry K."/>
            <person name="LaButti K."/>
            <person name="Morin E."/>
            <person name="Salamov A."/>
            <person name="Lipzen A."/>
            <person name="Mereny Z."/>
            <person name="Hegedus B."/>
            <person name="Baldrian P."/>
            <person name="Stursova M."/>
            <person name="Weitz H."/>
            <person name="Taylor A."/>
            <person name="Grigoriev I.V."/>
            <person name="Nagy L.G."/>
            <person name="Martin F."/>
            <person name="Kauserud H."/>
        </authorList>
    </citation>
    <scope>NUCLEOTIDE SEQUENCE</scope>
    <source>
        <strain evidence="2">CBHHK067</strain>
    </source>
</reference>
<dbReference type="Proteomes" id="UP001221757">
    <property type="component" value="Unassembled WGS sequence"/>
</dbReference>
<dbReference type="AlphaFoldDB" id="A0AAD7DE50"/>
<evidence type="ECO:0008006" key="4">
    <source>
        <dbReference type="Google" id="ProtNLM"/>
    </source>
</evidence>
<keyword evidence="3" id="KW-1185">Reference proteome</keyword>
<dbReference type="InterPro" id="IPR032675">
    <property type="entry name" value="LRR_dom_sf"/>
</dbReference>
<dbReference type="PANTHER" id="PTHR38926:SF72">
    <property type="entry name" value="IM:7136021-RELATED"/>
    <property type="match status" value="1"/>
</dbReference>
<feature type="coiled-coil region" evidence="1">
    <location>
        <begin position="34"/>
        <end position="61"/>
    </location>
</feature>
<name>A0AAD7DE50_MYCRO</name>
<comment type="caution">
    <text evidence="2">The sequence shown here is derived from an EMBL/GenBank/DDBJ whole genome shotgun (WGS) entry which is preliminary data.</text>
</comment>
<organism evidence="2 3">
    <name type="scientific">Mycena rosella</name>
    <name type="common">Pink bonnet</name>
    <name type="synonym">Agaricus rosellus</name>
    <dbReference type="NCBI Taxonomy" id="1033263"/>
    <lineage>
        <taxon>Eukaryota</taxon>
        <taxon>Fungi</taxon>
        <taxon>Dikarya</taxon>
        <taxon>Basidiomycota</taxon>
        <taxon>Agaricomycotina</taxon>
        <taxon>Agaricomycetes</taxon>
        <taxon>Agaricomycetidae</taxon>
        <taxon>Agaricales</taxon>
        <taxon>Marasmiineae</taxon>
        <taxon>Mycenaceae</taxon>
        <taxon>Mycena</taxon>
    </lineage>
</organism>
<dbReference type="EMBL" id="JARKIE010000071">
    <property type="protein sequence ID" value="KAJ7689550.1"/>
    <property type="molecule type" value="Genomic_DNA"/>
</dbReference>
<dbReference type="SUPFAM" id="SSF52047">
    <property type="entry name" value="RNI-like"/>
    <property type="match status" value="1"/>
</dbReference>
<dbReference type="PANTHER" id="PTHR38926">
    <property type="entry name" value="F-BOX DOMAIN CONTAINING PROTEIN, EXPRESSED"/>
    <property type="match status" value="1"/>
</dbReference>
<evidence type="ECO:0000313" key="3">
    <source>
        <dbReference type="Proteomes" id="UP001221757"/>
    </source>
</evidence>
<accession>A0AAD7DE50</accession>